<evidence type="ECO:0008006" key="4">
    <source>
        <dbReference type="Google" id="ProtNLM"/>
    </source>
</evidence>
<evidence type="ECO:0000256" key="1">
    <source>
        <dbReference type="SAM" id="MobiDB-lite"/>
    </source>
</evidence>
<sequence length="43" mass="4948">MGKKQRNRVTGQKKNNHIPAKDVIAAEEAHEKEFSARKRKDTT</sequence>
<dbReference type="EMBL" id="QSND01000002">
    <property type="protein sequence ID" value="KAA6451785.1"/>
    <property type="molecule type" value="Genomic_DNA"/>
</dbReference>
<name>A0A5M8RT26_9BACI</name>
<gene>
    <name evidence="2" type="ORF">DX927_13775</name>
</gene>
<feature type="compositionally biased region" description="Basic and acidic residues" evidence="1">
    <location>
        <begin position="27"/>
        <end position="43"/>
    </location>
</feature>
<dbReference type="Proteomes" id="UP000324326">
    <property type="component" value="Unassembled WGS sequence"/>
</dbReference>
<dbReference type="RefSeq" id="WP_148957631.1">
    <property type="nucleotide sequence ID" value="NZ_CM125431.1"/>
</dbReference>
<organism evidence="2 3">
    <name type="scientific">Bacillus swezeyi</name>
    <dbReference type="NCBI Taxonomy" id="1925020"/>
    <lineage>
        <taxon>Bacteria</taxon>
        <taxon>Bacillati</taxon>
        <taxon>Bacillota</taxon>
        <taxon>Bacilli</taxon>
        <taxon>Bacillales</taxon>
        <taxon>Bacillaceae</taxon>
        <taxon>Bacillus</taxon>
    </lineage>
</organism>
<dbReference type="AlphaFoldDB" id="A0A5M8RT26"/>
<proteinExistence type="predicted"/>
<comment type="caution">
    <text evidence="2">The sequence shown here is derived from an EMBL/GenBank/DDBJ whole genome shotgun (WGS) entry which is preliminary data.</text>
</comment>
<evidence type="ECO:0000313" key="2">
    <source>
        <dbReference type="EMBL" id="KAA6451785.1"/>
    </source>
</evidence>
<protein>
    <recommendedName>
        <fullName evidence="4">YfhD family protein</fullName>
    </recommendedName>
</protein>
<reference evidence="2 3" key="1">
    <citation type="submission" date="2018-08" db="EMBL/GenBank/DDBJ databases">
        <title>Bacillus phenotypic plasticity.</title>
        <authorList>
            <person name="Hurtado E."/>
        </authorList>
    </citation>
    <scope>NUCLEOTIDE SEQUENCE [LARGE SCALE GENOMIC DNA]</scope>
    <source>
        <strain evidence="2 3">427</strain>
    </source>
</reference>
<accession>A0A5M8RT26</accession>
<feature type="region of interest" description="Disordered" evidence="1">
    <location>
        <begin position="1"/>
        <end position="43"/>
    </location>
</feature>
<evidence type="ECO:0000313" key="3">
    <source>
        <dbReference type="Proteomes" id="UP000324326"/>
    </source>
</evidence>